<proteinExistence type="predicted"/>
<evidence type="ECO:0000313" key="2">
    <source>
        <dbReference type="EMBL" id="ELY36907.1"/>
    </source>
</evidence>
<sequence length="43" mass="4370">MPLTETTRGLVDERTFNALPTVGIGPSVGGDATGGRTGSARPR</sequence>
<comment type="caution">
    <text evidence="2">The sequence shown here is derived from an EMBL/GenBank/DDBJ whole genome shotgun (WGS) entry which is preliminary data.</text>
</comment>
<evidence type="ECO:0000313" key="3">
    <source>
        <dbReference type="Proteomes" id="UP000011532"/>
    </source>
</evidence>
<reference evidence="3" key="1">
    <citation type="submission" date="2012-11" db="EMBL/GenBank/DDBJ databases">
        <authorList>
            <person name="Becker E.A."/>
            <person name="Seitzer P."/>
            <person name="Tritt A."/>
            <person name="Larsen D."/>
            <person name="Yao A."/>
            <person name="Wu D."/>
            <person name="Darling A."/>
            <person name="Eisen J.A."/>
            <person name="Facciotti M.T."/>
        </authorList>
    </citation>
    <scope>NUCLEOTIDE SEQUENCE [LARGE SCALE GENOMIC DNA]</scope>
    <source>
        <strain evidence="3">ATCC 29605 / DSM 3757 / JCM 8879 / NBRC 14742 / NCIMB 2012 / VKM B-1768 / DS2</strain>
    </source>
</reference>
<accession>A0A384LQH8</accession>
<feature type="compositionally biased region" description="Gly residues" evidence="1">
    <location>
        <begin position="26"/>
        <end position="37"/>
    </location>
</feature>
<dbReference type="AlphaFoldDB" id="A0A384LQH8"/>
<feature type="region of interest" description="Disordered" evidence="1">
    <location>
        <begin position="21"/>
        <end position="43"/>
    </location>
</feature>
<reference evidence="2 3" key="2">
    <citation type="journal article" date="2014" name="PLoS Genet.">
        <title>Phylogenetically driven sequencing of extremely halophilic archaea reveals strategies for static and dynamic osmo-response.</title>
        <authorList>
            <person name="Becker E.A."/>
            <person name="Seitzer P.M."/>
            <person name="Tritt A."/>
            <person name="Larsen D."/>
            <person name="Krusor M."/>
            <person name="Yao A.I."/>
            <person name="Wu D."/>
            <person name="Madern D."/>
            <person name="Eisen J.A."/>
            <person name="Darling A.E."/>
            <person name="Facciotti M.T."/>
        </authorList>
    </citation>
    <scope>NUCLEOTIDE SEQUENCE [LARGE SCALE GENOMIC DNA]</scope>
    <source>
        <strain evidence="3">ATCC 29605 / DSM 3757 / JCM 8879 / NBRC 14742 / NCIMB 2012 / VKM B-1768 / DS2</strain>
    </source>
</reference>
<name>A0A384LQH8_HALVD</name>
<dbReference type="Proteomes" id="UP000011532">
    <property type="component" value="Unassembled WGS sequence"/>
</dbReference>
<evidence type="ECO:0000256" key="1">
    <source>
        <dbReference type="SAM" id="MobiDB-lite"/>
    </source>
</evidence>
<protein>
    <submittedName>
        <fullName evidence="2">Uncharacterized protein</fullName>
    </submittedName>
</protein>
<dbReference type="EMBL" id="AOHU01000021">
    <property type="protein sequence ID" value="ELY36907.1"/>
    <property type="molecule type" value="Genomic_DNA"/>
</dbReference>
<gene>
    <name evidence="2" type="ORF">C498_02135</name>
</gene>
<organism evidence="2 3">
    <name type="scientific">Haloferax volcanii (strain ATCC 29605 / DSM 3757 / JCM 8879 / NBRC 14742 / NCIMB 2012 / VKM B-1768 / DS2)</name>
    <name type="common">Halobacterium volcanii</name>
    <dbReference type="NCBI Taxonomy" id="309800"/>
    <lineage>
        <taxon>Archaea</taxon>
        <taxon>Methanobacteriati</taxon>
        <taxon>Methanobacteriota</taxon>
        <taxon>Stenosarchaea group</taxon>
        <taxon>Halobacteria</taxon>
        <taxon>Halobacteriales</taxon>
        <taxon>Haloferacaceae</taxon>
        <taxon>Haloferax</taxon>
    </lineage>
</organism>